<proteinExistence type="predicted"/>
<dbReference type="Proteomes" id="UP000317496">
    <property type="component" value="Chromosome"/>
</dbReference>
<dbReference type="InterPro" id="IPR032623">
    <property type="entry name" value="FecR_N"/>
</dbReference>
<dbReference type="PIRSF" id="PIRSF018266">
    <property type="entry name" value="FecR"/>
    <property type="match status" value="1"/>
</dbReference>
<dbReference type="KEGG" id="fer:FNB15_07345"/>
<dbReference type="Gene3D" id="2.60.120.1440">
    <property type="match status" value="1"/>
</dbReference>
<evidence type="ECO:0000313" key="4">
    <source>
        <dbReference type="EMBL" id="QDO97100.1"/>
    </source>
</evidence>
<evidence type="ECO:0000259" key="2">
    <source>
        <dbReference type="Pfam" id="PF04773"/>
    </source>
</evidence>
<keyword evidence="1" id="KW-0812">Transmembrane</keyword>
<feature type="domain" description="FecR protein" evidence="2">
    <location>
        <begin position="111"/>
        <end position="202"/>
    </location>
</feature>
<dbReference type="PANTHER" id="PTHR30273:SF2">
    <property type="entry name" value="PROTEIN FECR"/>
    <property type="match status" value="1"/>
</dbReference>
<feature type="domain" description="FecR N-terminal" evidence="3">
    <location>
        <begin position="11"/>
        <end position="50"/>
    </location>
</feature>
<protein>
    <submittedName>
        <fullName evidence="4">DUF4880 domain-containing protein</fullName>
    </submittedName>
</protein>
<evidence type="ECO:0000256" key="1">
    <source>
        <dbReference type="SAM" id="Phobius"/>
    </source>
</evidence>
<dbReference type="AlphaFoldDB" id="A0A516H0I7"/>
<dbReference type="Pfam" id="PF16220">
    <property type="entry name" value="DUF4880"/>
    <property type="match status" value="1"/>
</dbReference>
<dbReference type="GO" id="GO:0016989">
    <property type="term" value="F:sigma factor antagonist activity"/>
    <property type="evidence" value="ECO:0007669"/>
    <property type="project" value="TreeGrafter"/>
</dbReference>
<evidence type="ECO:0000313" key="5">
    <source>
        <dbReference type="Proteomes" id="UP000317496"/>
    </source>
</evidence>
<gene>
    <name evidence="4" type="ORF">FNB15_07345</name>
</gene>
<dbReference type="Pfam" id="PF04773">
    <property type="entry name" value="FecR"/>
    <property type="match status" value="1"/>
</dbReference>
<dbReference type="RefSeq" id="WP_144068081.1">
    <property type="nucleotide sequence ID" value="NZ_CP041636.1"/>
</dbReference>
<dbReference type="OrthoDB" id="1098280at2"/>
<organism evidence="4 5">
    <name type="scientific">Ferrovibrio terrae</name>
    <dbReference type="NCBI Taxonomy" id="2594003"/>
    <lineage>
        <taxon>Bacteria</taxon>
        <taxon>Pseudomonadati</taxon>
        <taxon>Pseudomonadota</taxon>
        <taxon>Alphaproteobacteria</taxon>
        <taxon>Rhodospirillales</taxon>
        <taxon>Rhodospirillaceae</taxon>
        <taxon>Ferrovibrio</taxon>
    </lineage>
</organism>
<reference evidence="4 5" key="1">
    <citation type="submission" date="2019-07" db="EMBL/GenBank/DDBJ databases">
        <title>Genome sequencing for Ferrovibrio sp. K5.</title>
        <authorList>
            <person name="Park S.-J."/>
        </authorList>
    </citation>
    <scope>NUCLEOTIDE SEQUENCE [LARGE SCALE GENOMIC DNA]</scope>
    <source>
        <strain evidence="4 5">K5</strain>
    </source>
</reference>
<name>A0A516H0I7_9PROT</name>
<dbReference type="EMBL" id="CP041636">
    <property type="protein sequence ID" value="QDO97100.1"/>
    <property type="molecule type" value="Genomic_DNA"/>
</dbReference>
<keyword evidence="5" id="KW-1185">Reference proteome</keyword>
<feature type="transmembrane region" description="Helical" evidence="1">
    <location>
        <begin position="84"/>
        <end position="105"/>
    </location>
</feature>
<accession>A0A516H0I7</accession>
<dbReference type="InterPro" id="IPR006860">
    <property type="entry name" value="FecR"/>
</dbReference>
<sequence>MISTPTKHHVEEAMSWLLRLQEAESDAGLRAQHRAWLNSDPVHAIAWQKVMKAWSVAGKAAGPSEPSAAETDTVVPFAVRRRRVATWAAVAAAACMAVFVAPQLWQRASADVSTHTAEFRTVQLSDGSTVQLGAQTSISVDIKADKRSVKLLGGRAFFDIAKDANRPFTVTARDVDITVLGTAFDVRLGEQEVSVAVQRGSVSVRRTASHFDERLSAGDQVTIAPKSGTAHMAAIQPSEVAEWRDGKLSAVKVPLSEVVAELRRYHKGWILIADDRLGAEPITGLYDLKTPDLALRAMMQPVKGNILQVTPYLTILSKPDK</sequence>
<evidence type="ECO:0000259" key="3">
    <source>
        <dbReference type="Pfam" id="PF16220"/>
    </source>
</evidence>
<keyword evidence="1" id="KW-1133">Transmembrane helix</keyword>
<keyword evidence="1" id="KW-0472">Membrane</keyword>
<dbReference type="PANTHER" id="PTHR30273">
    <property type="entry name" value="PERIPLASMIC SIGNAL SENSOR AND SIGMA FACTOR ACTIVATOR FECR-RELATED"/>
    <property type="match status" value="1"/>
</dbReference>
<dbReference type="InterPro" id="IPR012373">
    <property type="entry name" value="Ferrdict_sens_TM"/>
</dbReference>